<gene>
    <name evidence="2" type="ORF">PCOR1329_LOCUS53773</name>
</gene>
<sequence>MAARGFLTHVENAARKVVLCGSWTMSKLSECNTTPTDRQHVAEQQVDDLPWTRGQVRDPSSDWSFETANEDQYRYGVIEGDNEFLADDIVCDGSNLGTACWAQAGWAAMAIAEEGQSRVQLWWPLPCQCRVQETVKRAELWAFLKTFEVVCAAARVHARRSKRAMGQLEGLGRQVAQGSEANLGWWHQEMKGEWPDVPPPPPGQRRRRIPRLQVSLTLREVEQRGRWERREAVCRPPWRFVGRAVPVEEIGSLVVRVHGFELRVDGERDGRGGRGLSSRSSERQQQRWSEREEQDERRQHMVVQQPQTGYFGPGSTCWDDAMKRTQLSHCREPRYQRTHGERTNFWDHWMSVFGRNWWLWPWPFRTHPPADYREPAYPDQDTDGYTSYREEDSLGIAGTEYEAAETSMDDSATAGTGHVSAPRPRHRYGAGDAPE</sequence>
<feature type="region of interest" description="Disordered" evidence="1">
    <location>
        <begin position="392"/>
        <end position="435"/>
    </location>
</feature>
<organism evidence="2 3">
    <name type="scientific">Prorocentrum cordatum</name>
    <dbReference type="NCBI Taxonomy" id="2364126"/>
    <lineage>
        <taxon>Eukaryota</taxon>
        <taxon>Sar</taxon>
        <taxon>Alveolata</taxon>
        <taxon>Dinophyceae</taxon>
        <taxon>Prorocentrales</taxon>
        <taxon>Prorocentraceae</taxon>
        <taxon>Prorocentrum</taxon>
    </lineage>
</organism>
<name>A0ABN9V465_9DINO</name>
<dbReference type="EMBL" id="CAUYUJ010016559">
    <property type="protein sequence ID" value="CAK0866643.1"/>
    <property type="molecule type" value="Genomic_DNA"/>
</dbReference>
<evidence type="ECO:0000313" key="3">
    <source>
        <dbReference type="Proteomes" id="UP001189429"/>
    </source>
</evidence>
<evidence type="ECO:0000313" key="2">
    <source>
        <dbReference type="EMBL" id="CAK0866643.1"/>
    </source>
</evidence>
<proteinExistence type="predicted"/>
<evidence type="ECO:0008006" key="4">
    <source>
        <dbReference type="Google" id="ProtNLM"/>
    </source>
</evidence>
<evidence type="ECO:0000256" key="1">
    <source>
        <dbReference type="SAM" id="MobiDB-lite"/>
    </source>
</evidence>
<comment type="caution">
    <text evidence="2">The sequence shown here is derived from an EMBL/GenBank/DDBJ whole genome shotgun (WGS) entry which is preliminary data.</text>
</comment>
<protein>
    <recommendedName>
        <fullName evidence="4">Phospholipase B-like</fullName>
    </recommendedName>
</protein>
<keyword evidence="3" id="KW-1185">Reference proteome</keyword>
<dbReference type="Proteomes" id="UP001189429">
    <property type="component" value="Unassembled WGS sequence"/>
</dbReference>
<feature type="region of interest" description="Disordered" evidence="1">
    <location>
        <begin position="266"/>
        <end position="301"/>
    </location>
</feature>
<accession>A0ABN9V465</accession>
<feature type="compositionally biased region" description="Basic and acidic residues" evidence="1">
    <location>
        <begin position="280"/>
        <end position="299"/>
    </location>
</feature>
<reference evidence="2" key="1">
    <citation type="submission" date="2023-10" db="EMBL/GenBank/DDBJ databases">
        <authorList>
            <person name="Chen Y."/>
            <person name="Shah S."/>
            <person name="Dougan E. K."/>
            <person name="Thang M."/>
            <person name="Chan C."/>
        </authorList>
    </citation>
    <scope>NUCLEOTIDE SEQUENCE [LARGE SCALE GENOMIC DNA]</scope>
</reference>